<protein>
    <recommendedName>
        <fullName evidence="4">Tetratricopeptide repeat protein</fullName>
    </recommendedName>
</protein>
<feature type="signal peptide" evidence="1">
    <location>
        <begin position="1"/>
        <end position="25"/>
    </location>
</feature>
<evidence type="ECO:0000313" key="2">
    <source>
        <dbReference type="EMBL" id="MRG97044.1"/>
    </source>
</evidence>
<dbReference type="SUPFAM" id="SSF48452">
    <property type="entry name" value="TPR-like"/>
    <property type="match status" value="1"/>
</dbReference>
<dbReference type="RefSeq" id="WP_153823842.1">
    <property type="nucleotide sequence ID" value="NZ_WJIE01000015.1"/>
</dbReference>
<proteinExistence type="predicted"/>
<feature type="chain" id="PRO_5026678263" description="Tetratricopeptide repeat protein" evidence="1">
    <location>
        <begin position="26"/>
        <end position="228"/>
    </location>
</feature>
<evidence type="ECO:0000313" key="3">
    <source>
        <dbReference type="Proteomes" id="UP000440224"/>
    </source>
</evidence>
<dbReference type="Gene3D" id="1.25.40.10">
    <property type="entry name" value="Tetratricopeptide repeat domain"/>
    <property type="match status" value="1"/>
</dbReference>
<accession>A0A6N7Q412</accession>
<dbReference type="EMBL" id="WJIE01000015">
    <property type="protein sequence ID" value="MRG97044.1"/>
    <property type="molecule type" value="Genomic_DNA"/>
</dbReference>
<evidence type="ECO:0000256" key="1">
    <source>
        <dbReference type="SAM" id="SignalP"/>
    </source>
</evidence>
<dbReference type="OrthoDB" id="5516681at2"/>
<keyword evidence="3" id="KW-1185">Reference proteome</keyword>
<dbReference type="Proteomes" id="UP000440224">
    <property type="component" value="Unassembled WGS sequence"/>
</dbReference>
<keyword evidence="1" id="KW-0732">Signal</keyword>
<comment type="caution">
    <text evidence="2">The sequence shown here is derived from an EMBL/GenBank/DDBJ whole genome shotgun (WGS) entry which is preliminary data.</text>
</comment>
<evidence type="ECO:0008006" key="4">
    <source>
        <dbReference type="Google" id="ProtNLM"/>
    </source>
</evidence>
<sequence>MRWSSLLLVAALGALPACWSSVTGAQGPAVSASLKTAIATKDALAIADALEELIAAGKDTPEDRQLAYAEVRAIPIDTPAYTYARAVVTGRLVQLKGLLGADMVGEVEHYASRSRELDPDFRRGAATRMLGTLYVVAPAALLRKGDSETGLELLEGLVEKDPDVIENHLRVAEAYIALGDAEPAKPHLCRCSAERGKLRRDDQALLAQLLKDAGNPTCPKPAAQAPTP</sequence>
<reference evidence="2 3" key="1">
    <citation type="submission" date="2019-10" db="EMBL/GenBank/DDBJ databases">
        <title>A soil myxobacterium in the family Polyangiaceae.</title>
        <authorList>
            <person name="Li Y."/>
            <person name="Wang J."/>
        </authorList>
    </citation>
    <scope>NUCLEOTIDE SEQUENCE [LARGE SCALE GENOMIC DNA]</scope>
    <source>
        <strain evidence="2 3">DSM 14734</strain>
    </source>
</reference>
<organism evidence="2 3">
    <name type="scientific">Polyangium spumosum</name>
    <dbReference type="NCBI Taxonomy" id="889282"/>
    <lineage>
        <taxon>Bacteria</taxon>
        <taxon>Pseudomonadati</taxon>
        <taxon>Myxococcota</taxon>
        <taxon>Polyangia</taxon>
        <taxon>Polyangiales</taxon>
        <taxon>Polyangiaceae</taxon>
        <taxon>Polyangium</taxon>
    </lineage>
</organism>
<dbReference type="AlphaFoldDB" id="A0A6N7Q412"/>
<gene>
    <name evidence="2" type="ORF">GF068_34735</name>
</gene>
<dbReference type="InterPro" id="IPR011990">
    <property type="entry name" value="TPR-like_helical_dom_sf"/>
</dbReference>
<name>A0A6N7Q412_9BACT</name>